<keyword evidence="2" id="KW-1185">Reference proteome</keyword>
<proteinExistence type="predicted"/>
<reference evidence="1 2" key="1">
    <citation type="submission" date="2018-05" db="EMBL/GenBank/DDBJ databases">
        <title>Genomic Encyclopedia of Type Strains, Phase IV (KMG-IV): sequencing the most valuable type-strain genomes for metagenomic binning, comparative biology and taxonomic classification.</title>
        <authorList>
            <person name="Goeker M."/>
        </authorList>
    </citation>
    <scope>NUCLEOTIDE SEQUENCE [LARGE SCALE GENOMIC DNA]</scope>
    <source>
        <strain evidence="1 2">DSM 16791</strain>
    </source>
</reference>
<dbReference type="Gene3D" id="3.40.50.2000">
    <property type="entry name" value="Glycogen Phosphorylase B"/>
    <property type="match status" value="1"/>
</dbReference>
<accession>A0A317PPK3</accession>
<dbReference type="Proteomes" id="UP000246352">
    <property type="component" value="Unassembled WGS sequence"/>
</dbReference>
<evidence type="ECO:0000313" key="1">
    <source>
        <dbReference type="EMBL" id="PWW02079.1"/>
    </source>
</evidence>
<evidence type="ECO:0000313" key="2">
    <source>
        <dbReference type="Proteomes" id="UP000246352"/>
    </source>
</evidence>
<dbReference type="AlphaFoldDB" id="A0A317PPK3"/>
<protein>
    <recommendedName>
        <fullName evidence="3">Glycosyl transferase family 1</fullName>
    </recommendedName>
</protein>
<dbReference type="EMBL" id="QGTR01000002">
    <property type="protein sequence ID" value="PWW02079.1"/>
    <property type="molecule type" value="Genomic_DNA"/>
</dbReference>
<sequence>MRILIVNERMSKRTGTEIATRDLAQGLSHRRHEVVVLAEETGPLAEEVRAAGVPVTDTIAGIGMFPDVIHFNDLGMAVEVSSAFPAAAACLQWHRTVPATFSIAGTNISVLCGVSPRINEKMAWFGGVDTDGLLNNTVDLTGFRARATPLPPVPGRWLLVGQQKRGYGLMLKLKWLAMRHGATLDLVGPRFFRRVSNLPEHTRSYDLVFASGRCALEAACSGAGVIVTDYHGVADFLGSGRVKRYYQGNFSYRLFGSPVTARSLAAAIAEYDPEQAALASAWLRTHADLEVGLDRTLALYRLAIARRAGRLA</sequence>
<name>A0A317PPK3_9HYPH</name>
<dbReference type="SUPFAM" id="SSF53756">
    <property type="entry name" value="UDP-Glycosyltransferase/glycogen phosphorylase"/>
    <property type="match status" value="1"/>
</dbReference>
<gene>
    <name evidence="1" type="ORF">DFR52_102746</name>
</gene>
<evidence type="ECO:0008006" key="3">
    <source>
        <dbReference type="Google" id="ProtNLM"/>
    </source>
</evidence>
<organism evidence="1 2">
    <name type="scientific">Hoeflea marina</name>
    <dbReference type="NCBI Taxonomy" id="274592"/>
    <lineage>
        <taxon>Bacteria</taxon>
        <taxon>Pseudomonadati</taxon>
        <taxon>Pseudomonadota</taxon>
        <taxon>Alphaproteobacteria</taxon>
        <taxon>Hyphomicrobiales</taxon>
        <taxon>Rhizobiaceae</taxon>
        <taxon>Hoeflea</taxon>
    </lineage>
</organism>
<comment type="caution">
    <text evidence="1">The sequence shown here is derived from an EMBL/GenBank/DDBJ whole genome shotgun (WGS) entry which is preliminary data.</text>
</comment>